<dbReference type="PANTHER" id="PTHR32347:SF23">
    <property type="entry name" value="BLL5650 PROTEIN"/>
    <property type="match status" value="1"/>
</dbReference>
<keyword evidence="4" id="KW-0812">Transmembrane</keyword>
<reference evidence="6 7" key="1">
    <citation type="submission" date="2016-09" db="EMBL/GenBank/DDBJ databases">
        <authorList>
            <person name="Capua I."/>
            <person name="De Benedictis P."/>
            <person name="Joannis T."/>
            <person name="Lombin L.H."/>
            <person name="Cattoli G."/>
        </authorList>
    </citation>
    <scope>NUCLEOTIDE SEQUENCE [LARGE SCALE GENOMIC DNA]</scope>
    <source>
        <strain evidence="6 7">UB20</strain>
    </source>
</reference>
<dbReference type="OrthoDB" id="1957187at2"/>
<feature type="domain" description="Multidrug resistance protein MdtA-like C-terminal permuted SH3" evidence="5">
    <location>
        <begin position="346"/>
        <end position="403"/>
    </location>
</feature>
<proteinExistence type="predicted"/>
<dbReference type="RefSeq" id="WP_074449273.1">
    <property type="nucleotide sequence ID" value="NZ_FMMM01000014.1"/>
</dbReference>
<dbReference type="EMBL" id="FMMM01000014">
    <property type="protein sequence ID" value="SCQ17840.1"/>
    <property type="molecule type" value="Genomic_DNA"/>
</dbReference>
<dbReference type="SUPFAM" id="SSF111369">
    <property type="entry name" value="HlyD-like secretion proteins"/>
    <property type="match status" value="1"/>
</dbReference>
<comment type="subcellular location">
    <subcellularLocation>
        <location evidence="1">Cell envelope</location>
    </subcellularLocation>
</comment>
<gene>
    <name evidence="6" type="primary">macA_1</name>
    <name evidence="6" type="ORF">TFUB20_00135</name>
</gene>
<feature type="transmembrane region" description="Helical" evidence="4">
    <location>
        <begin position="16"/>
        <end position="34"/>
    </location>
</feature>
<dbReference type="InterPro" id="IPR058627">
    <property type="entry name" value="MdtA-like_C"/>
</dbReference>
<keyword evidence="2 3" id="KW-0175">Coiled coil</keyword>
<protein>
    <submittedName>
        <fullName evidence="6">Macrolide export protein MacA</fullName>
    </submittedName>
</protein>
<dbReference type="Gene3D" id="1.10.287.470">
    <property type="entry name" value="Helix hairpin bin"/>
    <property type="match status" value="1"/>
</dbReference>
<dbReference type="Gene3D" id="2.40.420.20">
    <property type="match status" value="1"/>
</dbReference>
<sequence length="417" mass="48041">MDIQLEKKKGIRKKHLPYIVGGIAFLLLVGWMIFGNHASTLRVDARGISIGHVTHEQFNDFVRVDGQVQPITVVQLSPEEGGIVQEKVVEEGAQVRRGDIIIRLSNSNLDLQILNAEAELAEKQNLLRNTQVTMEQDRLRNKTEKLQLDLDITRRQRTYRQQEKLYDEKLIAREDFLQAKEDYELAQQKHALIIERLHQDSIYRSIQMDQMEDNLANMRRNVLLIRERKENLNVRSQIDGELGLLDVVLGQNVSPGQKIGQINDLSDYKIEALIDEHYIDRVKAGLAATFERQGGNFELSVRKVYPEVRDGKFRTDFVFAGERPDNIRSGQTYYINLQLGQPTESIIIPKGTFFQSTGGNWIFVLDKDGKKAYRRKIRIGRQNPQYYEVLEGLEAGERVVISSYESYKNSEILILSK</sequence>
<evidence type="ECO:0000313" key="7">
    <source>
        <dbReference type="Proteomes" id="UP000182057"/>
    </source>
</evidence>
<dbReference type="Gene3D" id="2.40.30.170">
    <property type="match status" value="1"/>
</dbReference>
<evidence type="ECO:0000256" key="2">
    <source>
        <dbReference type="ARBA" id="ARBA00023054"/>
    </source>
</evidence>
<keyword evidence="4" id="KW-0472">Membrane</keyword>
<dbReference type="PANTHER" id="PTHR32347">
    <property type="entry name" value="EFFLUX SYSTEM COMPONENT YKNX-RELATED"/>
    <property type="match status" value="1"/>
</dbReference>
<dbReference type="Gene3D" id="2.40.50.100">
    <property type="match status" value="1"/>
</dbReference>
<accession>A0A1D3UCJ7</accession>
<evidence type="ECO:0000313" key="6">
    <source>
        <dbReference type="EMBL" id="SCQ17840.1"/>
    </source>
</evidence>
<dbReference type="AlphaFoldDB" id="A0A1D3UCJ7"/>
<keyword evidence="4" id="KW-1133">Transmembrane helix</keyword>
<feature type="coiled-coil region" evidence="3">
    <location>
        <begin position="208"/>
        <end position="235"/>
    </location>
</feature>
<dbReference type="Proteomes" id="UP000182057">
    <property type="component" value="Unassembled WGS sequence"/>
</dbReference>
<evidence type="ECO:0000256" key="3">
    <source>
        <dbReference type="SAM" id="Coils"/>
    </source>
</evidence>
<feature type="coiled-coil region" evidence="3">
    <location>
        <begin position="104"/>
        <end position="156"/>
    </location>
</feature>
<evidence type="ECO:0000256" key="4">
    <source>
        <dbReference type="SAM" id="Phobius"/>
    </source>
</evidence>
<dbReference type="Pfam" id="PF25967">
    <property type="entry name" value="RND-MFP_C"/>
    <property type="match status" value="1"/>
</dbReference>
<name>A0A1D3UCJ7_TANFO</name>
<dbReference type="GO" id="GO:0030313">
    <property type="term" value="C:cell envelope"/>
    <property type="evidence" value="ECO:0007669"/>
    <property type="project" value="UniProtKB-SubCell"/>
</dbReference>
<evidence type="ECO:0000259" key="5">
    <source>
        <dbReference type="Pfam" id="PF25967"/>
    </source>
</evidence>
<organism evidence="6 7">
    <name type="scientific">Tannerella forsythia</name>
    <name type="common">Bacteroides forsythus</name>
    <dbReference type="NCBI Taxonomy" id="28112"/>
    <lineage>
        <taxon>Bacteria</taxon>
        <taxon>Pseudomonadati</taxon>
        <taxon>Bacteroidota</taxon>
        <taxon>Bacteroidia</taxon>
        <taxon>Bacteroidales</taxon>
        <taxon>Tannerellaceae</taxon>
        <taxon>Tannerella</taxon>
    </lineage>
</organism>
<evidence type="ECO:0000256" key="1">
    <source>
        <dbReference type="ARBA" id="ARBA00004196"/>
    </source>
</evidence>
<dbReference type="InterPro" id="IPR050465">
    <property type="entry name" value="UPF0194_transport"/>
</dbReference>